<evidence type="ECO:0000256" key="2">
    <source>
        <dbReference type="SAM" id="MobiDB-lite"/>
    </source>
</evidence>
<evidence type="ECO:0000259" key="3">
    <source>
        <dbReference type="Pfam" id="PF25818"/>
    </source>
</evidence>
<dbReference type="SUPFAM" id="SSF55174">
    <property type="entry name" value="Alpha-L RNA-binding motif"/>
    <property type="match status" value="1"/>
</dbReference>
<keyword evidence="5" id="KW-1185">Reference proteome</keyword>
<dbReference type="PANTHER" id="PTHR13633:SF3">
    <property type="entry name" value="MITOCHONDRIAL TRANSCRIPTION RESCUE FACTOR 1"/>
    <property type="match status" value="1"/>
</dbReference>
<dbReference type="InterPro" id="IPR036986">
    <property type="entry name" value="S4_RNA-bd_sf"/>
</dbReference>
<dbReference type="AlphaFoldDB" id="A0A9N9ZZU1"/>
<organism evidence="4 5">
    <name type="scientific">Bemisia tabaci</name>
    <name type="common">Sweetpotato whitefly</name>
    <name type="synonym">Aleurodes tabaci</name>
    <dbReference type="NCBI Taxonomy" id="7038"/>
    <lineage>
        <taxon>Eukaryota</taxon>
        <taxon>Metazoa</taxon>
        <taxon>Ecdysozoa</taxon>
        <taxon>Arthropoda</taxon>
        <taxon>Hexapoda</taxon>
        <taxon>Insecta</taxon>
        <taxon>Pterygota</taxon>
        <taxon>Neoptera</taxon>
        <taxon>Paraneoptera</taxon>
        <taxon>Hemiptera</taxon>
        <taxon>Sternorrhyncha</taxon>
        <taxon>Aleyrodoidea</taxon>
        <taxon>Aleyrodidae</taxon>
        <taxon>Aleyrodinae</taxon>
        <taxon>Bemisia</taxon>
    </lineage>
</organism>
<dbReference type="Gene3D" id="3.10.290.10">
    <property type="entry name" value="RNA-binding S4 domain"/>
    <property type="match status" value="1"/>
</dbReference>
<dbReference type="Pfam" id="PF25818">
    <property type="entry name" value="MTRES1_C"/>
    <property type="match status" value="1"/>
</dbReference>
<dbReference type="InterPro" id="IPR057896">
    <property type="entry name" value="MTRES1_C"/>
</dbReference>
<dbReference type="Proteomes" id="UP001152759">
    <property type="component" value="Chromosome 10"/>
</dbReference>
<dbReference type="GO" id="GO:0005739">
    <property type="term" value="C:mitochondrion"/>
    <property type="evidence" value="ECO:0007669"/>
    <property type="project" value="TreeGrafter"/>
</dbReference>
<evidence type="ECO:0000256" key="1">
    <source>
        <dbReference type="PROSITE-ProRule" id="PRU00182"/>
    </source>
</evidence>
<evidence type="ECO:0000313" key="4">
    <source>
        <dbReference type="EMBL" id="CAH0382814.1"/>
    </source>
</evidence>
<sequence length="241" mass="27314">MLLRVELQRLSSCSLNLIRNNNLLGSSITHVTRLKAKSTLDCPLWRNLHCSPLSSSFGSASLCANFERQHRWLSTSHKCLKKKGSFKKYDNLNELDDEEEEKDETLLFSDKKHTKEFNATSTRLDGILKSGLGYSRKFVDQAFYESRVMVNGKKSLKKSDVVKLGDEVDIVHGYHPDSPKFLLVSRVELKAVEPIDEDNPEEGIRVKVFRHKNIKINNYTPPWKSSGGSGGDNQDFGNKLA</sequence>
<gene>
    <name evidence="4" type="ORF">BEMITA_LOCUS2313</name>
</gene>
<feature type="domain" description="Mitochondrial transcription rescue factor 1 C-terminal" evidence="3">
    <location>
        <begin position="118"/>
        <end position="216"/>
    </location>
</feature>
<dbReference type="EMBL" id="OU963871">
    <property type="protein sequence ID" value="CAH0382814.1"/>
    <property type="molecule type" value="Genomic_DNA"/>
</dbReference>
<dbReference type="PANTHER" id="PTHR13633">
    <property type="entry name" value="MITOCHONDRIAL TRANSCRIPTION RESCUE FACTOR 1"/>
    <property type="match status" value="1"/>
</dbReference>
<dbReference type="GO" id="GO:1903108">
    <property type="term" value="P:regulation of mitochondrial transcription"/>
    <property type="evidence" value="ECO:0007669"/>
    <property type="project" value="TreeGrafter"/>
</dbReference>
<proteinExistence type="predicted"/>
<dbReference type="PROSITE" id="PS50889">
    <property type="entry name" value="S4"/>
    <property type="match status" value="1"/>
</dbReference>
<reference evidence="4" key="1">
    <citation type="submission" date="2021-12" db="EMBL/GenBank/DDBJ databases">
        <authorList>
            <person name="King R."/>
        </authorList>
    </citation>
    <scope>NUCLEOTIDE SEQUENCE</scope>
</reference>
<feature type="region of interest" description="Disordered" evidence="2">
    <location>
        <begin position="220"/>
        <end position="241"/>
    </location>
</feature>
<dbReference type="CDD" id="cd00165">
    <property type="entry name" value="S4"/>
    <property type="match status" value="1"/>
</dbReference>
<name>A0A9N9ZZU1_BEMTA</name>
<evidence type="ECO:0000313" key="5">
    <source>
        <dbReference type="Proteomes" id="UP001152759"/>
    </source>
</evidence>
<dbReference type="GO" id="GO:0003723">
    <property type="term" value="F:RNA binding"/>
    <property type="evidence" value="ECO:0007669"/>
    <property type="project" value="UniProtKB-KW"/>
</dbReference>
<protein>
    <recommendedName>
        <fullName evidence="3">Mitochondrial transcription rescue factor 1 C-terminal domain-containing protein</fullName>
    </recommendedName>
</protein>
<accession>A0A9N9ZZU1</accession>
<dbReference type="KEGG" id="btab:109029849"/>
<keyword evidence="1" id="KW-0694">RNA-binding</keyword>